<comment type="caution">
    <text evidence="1">The sequence shown here is derived from an EMBL/GenBank/DDBJ whole genome shotgun (WGS) entry which is preliminary data.</text>
</comment>
<evidence type="ECO:0000313" key="2">
    <source>
        <dbReference type="Proteomes" id="UP001057402"/>
    </source>
</evidence>
<gene>
    <name evidence="1" type="ORF">MLD38_003770</name>
</gene>
<reference evidence="2" key="1">
    <citation type="journal article" date="2023" name="Front. Plant Sci.">
        <title>Chromosomal-level genome assembly of Melastoma candidum provides insights into trichome evolution.</title>
        <authorList>
            <person name="Zhong Y."/>
            <person name="Wu W."/>
            <person name="Sun C."/>
            <person name="Zou P."/>
            <person name="Liu Y."/>
            <person name="Dai S."/>
            <person name="Zhou R."/>
        </authorList>
    </citation>
    <scope>NUCLEOTIDE SEQUENCE [LARGE SCALE GENOMIC DNA]</scope>
</reference>
<protein>
    <submittedName>
        <fullName evidence="1">Uncharacterized protein</fullName>
    </submittedName>
</protein>
<proteinExistence type="predicted"/>
<sequence length="190" mass="21179">MSQKGLIYSFVAKGTVVLAEHTSYLGNFSTIIVQCLHKLPSSAQQVHIFLDGHTFNFLVGLIALTCDAGNCYGASTGDKDPHPLDDEDGDLFEDGFSIAYNLDREFGPRLKEHMQYCITEITEVLDHGESIELLVSKTHNLQFQAGIFQRQRKQLRRKTWLQNIQVKLATGGAVALIILLFWLIAKVGGK</sequence>
<keyword evidence="2" id="KW-1185">Reference proteome</keyword>
<dbReference type="EMBL" id="CM042881">
    <property type="protein sequence ID" value="KAI4385776.1"/>
    <property type="molecule type" value="Genomic_DNA"/>
</dbReference>
<organism evidence="1 2">
    <name type="scientific">Melastoma candidum</name>
    <dbReference type="NCBI Taxonomy" id="119954"/>
    <lineage>
        <taxon>Eukaryota</taxon>
        <taxon>Viridiplantae</taxon>
        <taxon>Streptophyta</taxon>
        <taxon>Embryophyta</taxon>
        <taxon>Tracheophyta</taxon>
        <taxon>Spermatophyta</taxon>
        <taxon>Magnoliopsida</taxon>
        <taxon>eudicotyledons</taxon>
        <taxon>Gunneridae</taxon>
        <taxon>Pentapetalae</taxon>
        <taxon>rosids</taxon>
        <taxon>malvids</taxon>
        <taxon>Myrtales</taxon>
        <taxon>Melastomataceae</taxon>
        <taxon>Melastomatoideae</taxon>
        <taxon>Melastomateae</taxon>
        <taxon>Melastoma</taxon>
    </lineage>
</organism>
<accession>A0ACB9S6T3</accession>
<name>A0ACB9S6T3_9MYRT</name>
<evidence type="ECO:0000313" key="1">
    <source>
        <dbReference type="EMBL" id="KAI4385776.1"/>
    </source>
</evidence>
<dbReference type="Proteomes" id="UP001057402">
    <property type="component" value="Chromosome 2"/>
</dbReference>